<proteinExistence type="predicted"/>
<evidence type="ECO:0000313" key="2">
    <source>
        <dbReference type="Proteomes" id="UP000201728"/>
    </source>
</evidence>
<organism evidence="1 2">
    <name type="scientific">Legionella clemsonensis</name>
    <dbReference type="NCBI Taxonomy" id="1867846"/>
    <lineage>
        <taxon>Bacteria</taxon>
        <taxon>Pseudomonadati</taxon>
        <taxon>Pseudomonadota</taxon>
        <taxon>Gammaproteobacteria</taxon>
        <taxon>Legionellales</taxon>
        <taxon>Legionellaceae</taxon>
        <taxon>Legionella</taxon>
    </lineage>
</organism>
<dbReference type="EMBL" id="CP016397">
    <property type="protein sequence ID" value="ASQ47086.1"/>
    <property type="molecule type" value="Genomic_DNA"/>
</dbReference>
<dbReference type="KEGG" id="lcd:clem_12760"/>
<evidence type="ECO:0000313" key="1">
    <source>
        <dbReference type="EMBL" id="ASQ47086.1"/>
    </source>
</evidence>
<keyword evidence="2" id="KW-1185">Reference proteome</keyword>
<name>A0A222P5F8_9GAMM</name>
<accession>A0A222P5F8</accession>
<protein>
    <submittedName>
        <fullName evidence="1">Uncharacterized protein</fullName>
    </submittedName>
</protein>
<dbReference type="Proteomes" id="UP000201728">
    <property type="component" value="Chromosome"/>
</dbReference>
<gene>
    <name evidence="1" type="ORF">clem_12760</name>
</gene>
<dbReference type="AlphaFoldDB" id="A0A222P5F8"/>
<sequence>MALEQRDGIYLLPPSNIIPSNTISLYITMDGVDKICVIDTHSGGTLEQITQVNFLINGVRTTWNCYAYETTVIKVLPW</sequence>
<reference evidence="2" key="1">
    <citation type="submission" date="2016-07" db="EMBL/GenBank/DDBJ databases">
        <authorList>
            <person name="Florea S."/>
            <person name="Webb J.S."/>
            <person name="Jaromczyk J."/>
            <person name="Schardl C.L."/>
        </authorList>
    </citation>
    <scope>NUCLEOTIDE SEQUENCE [LARGE SCALE GENOMIC DNA]</scope>
    <source>
        <strain evidence="2">CDC-D5610</strain>
    </source>
</reference>